<organism evidence="1">
    <name type="scientific">Neisseria meningitidis alpha275</name>
    <dbReference type="NCBI Taxonomy" id="295996"/>
    <lineage>
        <taxon>Bacteria</taxon>
        <taxon>Pseudomonadati</taxon>
        <taxon>Pseudomonadota</taxon>
        <taxon>Betaproteobacteria</taxon>
        <taxon>Neisseriales</taxon>
        <taxon>Neisseriaceae</taxon>
        <taxon>Neisseria</taxon>
    </lineage>
</organism>
<dbReference type="EMBL" id="AM889138">
    <property type="protein sequence ID" value="CBA09812.1"/>
    <property type="molecule type" value="Genomic_DNA"/>
</dbReference>
<accession>C6SMS6</accession>
<protein>
    <submittedName>
        <fullName evidence="1">Uncharacterized protein</fullName>
    </submittedName>
</protein>
<name>C6SMS6_NEIME</name>
<dbReference type="AlphaFoldDB" id="C6SMS6"/>
<sequence length="31" mass="3612">MNYLKIIMIINTVFKHTPLNPPDTRQKGKTV</sequence>
<gene>
    <name evidence="1" type="ORF">NMW_2255</name>
</gene>
<reference evidence="1" key="1">
    <citation type="journal article" date="2008" name="Proc. Natl. Acad. Sci. U.S.A.">
        <title>Whole-genome comparison of disease and carriage strains provides insights into virulence evolution in Neisseria meningitidis.</title>
        <authorList>
            <person name="Schoen C."/>
            <person name="Blom J."/>
            <person name="Claus H."/>
            <person name="Schramm-Glueck A."/>
            <person name="Brandt P."/>
            <person name="Mueller T."/>
            <person name="Goesmann A."/>
            <person name="Joseph B."/>
            <person name="Konietzny S."/>
            <person name="Kurzai O."/>
            <person name="Schmitt C."/>
            <person name="Friedrich T."/>
            <person name="Linke B."/>
            <person name="Vogel U."/>
            <person name="Frosch M."/>
        </authorList>
    </citation>
    <scope>NUCLEOTIDE SEQUENCE</scope>
    <source>
        <strain evidence="1">Alpha275</strain>
    </source>
</reference>
<evidence type="ECO:0000313" key="1">
    <source>
        <dbReference type="EMBL" id="CBA09812.1"/>
    </source>
</evidence>
<proteinExistence type="predicted"/>